<keyword evidence="2" id="KW-1185">Reference proteome</keyword>
<gene>
    <name evidence="1" type="ORF">N7532_006268</name>
</gene>
<organism evidence="1 2">
    <name type="scientific">Penicillium argentinense</name>
    <dbReference type="NCBI Taxonomy" id="1131581"/>
    <lineage>
        <taxon>Eukaryota</taxon>
        <taxon>Fungi</taxon>
        <taxon>Dikarya</taxon>
        <taxon>Ascomycota</taxon>
        <taxon>Pezizomycotina</taxon>
        <taxon>Eurotiomycetes</taxon>
        <taxon>Eurotiomycetidae</taxon>
        <taxon>Eurotiales</taxon>
        <taxon>Aspergillaceae</taxon>
        <taxon>Penicillium</taxon>
    </lineage>
</organism>
<reference evidence="1" key="1">
    <citation type="submission" date="2022-11" db="EMBL/GenBank/DDBJ databases">
        <authorList>
            <person name="Petersen C."/>
        </authorList>
    </citation>
    <scope>NUCLEOTIDE SEQUENCE</scope>
    <source>
        <strain evidence="1">IBT 30761</strain>
    </source>
</reference>
<sequence length="93" mass="9863">MGIKYGVLGPNPVSKKAVFYSGGDKVIAVSTLSNIATAIVKLLGNESTFEAAVNQPIYICSAAVSERRLTELVSDFTGIDFGIPEEVSVREVI</sequence>
<proteinExistence type="predicted"/>
<dbReference type="GeneID" id="81357741"/>
<comment type="caution">
    <text evidence="1">The sequence shown here is derived from an EMBL/GenBank/DDBJ whole genome shotgun (WGS) entry which is preliminary data.</text>
</comment>
<evidence type="ECO:0000313" key="1">
    <source>
        <dbReference type="EMBL" id="KAJ5099267.1"/>
    </source>
</evidence>
<dbReference type="OrthoDB" id="9974981at2759"/>
<dbReference type="EMBL" id="JAPQKI010000005">
    <property type="protein sequence ID" value="KAJ5099267.1"/>
    <property type="molecule type" value="Genomic_DNA"/>
</dbReference>
<name>A0A9W9FFK9_9EURO</name>
<protein>
    <submittedName>
        <fullName evidence="1">NAD(P)-binding protein</fullName>
    </submittedName>
</protein>
<dbReference type="AlphaFoldDB" id="A0A9W9FFK9"/>
<accession>A0A9W9FFK9</accession>
<dbReference type="Proteomes" id="UP001149074">
    <property type="component" value="Unassembled WGS sequence"/>
</dbReference>
<reference evidence="1" key="2">
    <citation type="journal article" date="2023" name="IMA Fungus">
        <title>Comparative genomic study of the Penicillium genus elucidates a diverse pangenome and 15 lateral gene transfer events.</title>
        <authorList>
            <person name="Petersen C."/>
            <person name="Sorensen T."/>
            <person name="Nielsen M.R."/>
            <person name="Sondergaard T.E."/>
            <person name="Sorensen J.L."/>
            <person name="Fitzpatrick D.A."/>
            <person name="Frisvad J.C."/>
            <person name="Nielsen K.L."/>
        </authorList>
    </citation>
    <scope>NUCLEOTIDE SEQUENCE</scope>
    <source>
        <strain evidence="1">IBT 30761</strain>
    </source>
</reference>
<evidence type="ECO:0000313" key="2">
    <source>
        <dbReference type="Proteomes" id="UP001149074"/>
    </source>
</evidence>
<dbReference type="RefSeq" id="XP_056474921.1">
    <property type="nucleotide sequence ID" value="XM_056618762.1"/>
</dbReference>